<gene>
    <name evidence="3" type="ORF">EVOR1521_LOCUS21829</name>
</gene>
<feature type="domain" description="SAM" evidence="2">
    <location>
        <begin position="417"/>
        <end position="484"/>
    </location>
</feature>
<dbReference type="Proteomes" id="UP001178507">
    <property type="component" value="Unassembled WGS sequence"/>
</dbReference>
<sequence>MLMNFMEKVTGQRQPKKGGSYSPEHWNGLVRQVNQVMRRWNPSAASKDVFKYDAGSVKRRLRGNLTLGSDLAHFAASEGIVSCPSRTCRPAVMRTELFQAPTAAAIRKGVAGAEDGANESMLLPPALVPPAQASPPQEVCSLTRDILKVEFPAICQHFRGVSAMSYKLLFDQESLLEYWSGPVRRDGRTTKASRILWSGLPVGQHVATMAVLTCKLFESPYAKAKSFCMCFNSPNPHGCSQSCLFCHLCLSCGSAEHGFSACDKAQKLQMEALKFWRSFGVDPLDPAAVLENQPLQETLQTLADGAQDTEDDKDGPLDWHTTPETLPETQTGNPPPAQDGKVDMKEGAAAMRRGRWLVSIRGIDGAMEGSEDGLRLAEIESQGDEPDSSSSSHASDVEGCLQEDGQENLSPLSPADWSVDDVASWLWNLEGDRHRRYVEAFRREAINGKALALLNMAELKQELQVKELRNRKVIYDEIQMLFQQKML</sequence>
<dbReference type="Gene3D" id="1.10.150.50">
    <property type="entry name" value="Transcription Factor, Ets-1"/>
    <property type="match status" value="1"/>
</dbReference>
<dbReference type="EMBL" id="CAUJNA010003282">
    <property type="protein sequence ID" value="CAJ1397915.1"/>
    <property type="molecule type" value="Genomic_DNA"/>
</dbReference>
<protein>
    <recommendedName>
        <fullName evidence="2">SAM domain-containing protein</fullName>
    </recommendedName>
</protein>
<accession>A0AA36J1J1</accession>
<evidence type="ECO:0000313" key="3">
    <source>
        <dbReference type="EMBL" id="CAJ1397915.1"/>
    </source>
</evidence>
<dbReference type="SMART" id="SM00454">
    <property type="entry name" value="SAM"/>
    <property type="match status" value="1"/>
</dbReference>
<dbReference type="Pfam" id="PF00536">
    <property type="entry name" value="SAM_1"/>
    <property type="match status" value="1"/>
</dbReference>
<dbReference type="InterPro" id="IPR013761">
    <property type="entry name" value="SAM/pointed_sf"/>
</dbReference>
<feature type="compositionally biased region" description="Low complexity" evidence="1">
    <location>
        <begin position="388"/>
        <end position="398"/>
    </location>
</feature>
<name>A0AA36J1J1_9DINO</name>
<reference evidence="3" key="1">
    <citation type="submission" date="2023-08" db="EMBL/GenBank/DDBJ databases">
        <authorList>
            <person name="Chen Y."/>
            <person name="Shah S."/>
            <person name="Dougan E. K."/>
            <person name="Thang M."/>
            <person name="Chan C."/>
        </authorList>
    </citation>
    <scope>NUCLEOTIDE SEQUENCE</scope>
</reference>
<dbReference type="SUPFAM" id="SSF47769">
    <property type="entry name" value="SAM/Pointed domain"/>
    <property type="match status" value="1"/>
</dbReference>
<comment type="caution">
    <text evidence="3">The sequence shown here is derived from an EMBL/GenBank/DDBJ whole genome shotgun (WGS) entry which is preliminary data.</text>
</comment>
<feature type="compositionally biased region" description="Polar residues" evidence="1">
    <location>
        <begin position="322"/>
        <end position="332"/>
    </location>
</feature>
<evidence type="ECO:0000256" key="1">
    <source>
        <dbReference type="SAM" id="MobiDB-lite"/>
    </source>
</evidence>
<feature type="region of interest" description="Disordered" evidence="1">
    <location>
        <begin position="380"/>
        <end position="415"/>
    </location>
</feature>
<feature type="region of interest" description="Disordered" evidence="1">
    <location>
        <begin position="306"/>
        <end position="348"/>
    </location>
</feature>
<dbReference type="PROSITE" id="PS50105">
    <property type="entry name" value="SAM_DOMAIN"/>
    <property type="match status" value="1"/>
</dbReference>
<dbReference type="InterPro" id="IPR001660">
    <property type="entry name" value="SAM"/>
</dbReference>
<keyword evidence="4" id="KW-1185">Reference proteome</keyword>
<feature type="region of interest" description="Disordered" evidence="1">
    <location>
        <begin position="1"/>
        <end position="25"/>
    </location>
</feature>
<proteinExistence type="predicted"/>
<evidence type="ECO:0000259" key="2">
    <source>
        <dbReference type="PROSITE" id="PS50105"/>
    </source>
</evidence>
<organism evidence="3 4">
    <name type="scientific">Effrenium voratum</name>
    <dbReference type="NCBI Taxonomy" id="2562239"/>
    <lineage>
        <taxon>Eukaryota</taxon>
        <taxon>Sar</taxon>
        <taxon>Alveolata</taxon>
        <taxon>Dinophyceae</taxon>
        <taxon>Suessiales</taxon>
        <taxon>Symbiodiniaceae</taxon>
        <taxon>Effrenium</taxon>
    </lineage>
</organism>
<dbReference type="AlphaFoldDB" id="A0AA36J1J1"/>
<evidence type="ECO:0000313" key="4">
    <source>
        <dbReference type="Proteomes" id="UP001178507"/>
    </source>
</evidence>